<organism evidence="5 6">
    <name type="scientific">Candidatus Geothrix odensensis</name>
    <dbReference type="NCBI Taxonomy" id="2954440"/>
    <lineage>
        <taxon>Bacteria</taxon>
        <taxon>Pseudomonadati</taxon>
        <taxon>Acidobacteriota</taxon>
        <taxon>Holophagae</taxon>
        <taxon>Holophagales</taxon>
        <taxon>Holophagaceae</taxon>
        <taxon>Geothrix</taxon>
    </lineage>
</organism>
<dbReference type="AlphaFoldDB" id="A0A936F0J9"/>
<dbReference type="InterPro" id="IPR050595">
    <property type="entry name" value="Bact_response_regulator"/>
</dbReference>
<feature type="domain" description="Response regulatory" evidence="4">
    <location>
        <begin position="4"/>
        <end position="121"/>
    </location>
</feature>
<dbReference type="GO" id="GO:0000160">
    <property type="term" value="P:phosphorelay signal transduction system"/>
    <property type="evidence" value="ECO:0007669"/>
    <property type="project" value="InterPro"/>
</dbReference>
<reference evidence="5 6" key="1">
    <citation type="submission" date="2020-10" db="EMBL/GenBank/DDBJ databases">
        <title>Connecting structure to function with the recovery of over 1000 high-quality activated sludge metagenome-assembled genomes encoding full-length rRNA genes using long-read sequencing.</title>
        <authorList>
            <person name="Singleton C.M."/>
            <person name="Petriglieri F."/>
            <person name="Kristensen J.M."/>
            <person name="Kirkegaard R.H."/>
            <person name="Michaelsen T.Y."/>
            <person name="Andersen M.H."/>
            <person name="Karst S.M."/>
            <person name="Dueholm M.S."/>
            <person name="Nielsen P.H."/>
            <person name="Albertsen M."/>
        </authorList>
    </citation>
    <scope>NUCLEOTIDE SEQUENCE [LARGE SCALE GENOMIC DNA]</scope>
    <source>
        <strain evidence="5">OdNE_18-Q3-R46-58_MAXAC.008</strain>
    </source>
</reference>
<dbReference type="Proteomes" id="UP000709959">
    <property type="component" value="Unassembled WGS sequence"/>
</dbReference>
<protein>
    <submittedName>
        <fullName evidence="5">Response regulator</fullName>
    </submittedName>
</protein>
<evidence type="ECO:0000259" key="4">
    <source>
        <dbReference type="PROSITE" id="PS50110"/>
    </source>
</evidence>
<dbReference type="PROSITE" id="PS50110">
    <property type="entry name" value="RESPONSE_REGULATORY"/>
    <property type="match status" value="1"/>
</dbReference>
<evidence type="ECO:0000256" key="3">
    <source>
        <dbReference type="SAM" id="Coils"/>
    </source>
</evidence>
<dbReference type="PANTHER" id="PTHR44591">
    <property type="entry name" value="STRESS RESPONSE REGULATOR PROTEIN 1"/>
    <property type="match status" value="1"/>
</dbReference>
<name>A0A936F0J9_9BACT</name>
<keyword evidence="1" id="KW-0597">Phosphoprotein</keyword>
<feature type="coiled-coil region" evidence="3">
    <location>
        <begin position="195"/>
        <end position="309"/>
    </location>
</feature>
<evidence type="ECO:0000256" key="1">
    <source>
        <dbReference type="ARBA" id="ARBA00022553"/>
    </source>
</evidence>
<dbReference type="Pfam" id="PF00072">
    <property type="entry name" value="Response_reg"/>
    <property type="match status" value="1"/>
</dbReference>
<accession>A0A936F0J9</accession>
<dbReference type="InterPro" id="IPR001789">
    <property type="entry name" value="Sig_transdc_resp-reg_receiver"/>
</dbReference>
<evidence type="ECO:0000313" key="5">
    <source>
        <dbReference type="EMBL" id="MBK8571932.1"/>
    </source>
</evidence>
<dbReference type="PANTHER" id="PTHR44591:SF3">
    <property type="entry name" value="RESPONSE REGULATORY DOMAIN-CONTAINING PROTEIN"/>
    <property type="match status" value="1"/>
</dbReference>
<evidence type="ECO:0000256" key="2">
    <source>
        <dbReference type="PROSITE-ProRule" id="PRU00169"/>
    </source>
</evidence>
<evidence type="ECO:0000313" key="6">
    <source>
        <dbReference type="Proteomes" id="UP000709959"/>
    </source>
</evidence>
<feature type="coiled-coil region" evidence="3">
    <location>
        <begin position="461"/>
        <end position="590"/>
    </location>
</feature>
<dbReference type="Gene3D" id="3.40.50.2300">
    <property type="match status" value="1"/>
</dbReference>
<sequence length="600" mass="65990">MGQRLLLVDSDRSFLKEHQVSLEAAFDLELAGAPEGVLAKLETGAFAAVFICVEVADNKGYALCSSIRKNPRLDGVKIVLISAKATEEEYRRHQSLKGRADLYLHKPMAPSALVAALAPLVPGRTLDPDNPLGELVDTELGDDWLDNLKGALDGPAAELSAAPVFGVRPPSPVQTTNLDRGPALSTDVPPDSRHVRLLEDQVANLHEEMRAKDQRLAAAEERLRAAEAEAQQVQRQLNSVTLNLDELERSNREAETLKARLAETEAALRALEETRGREGESAETLKAQLKEALTERTDLIQQVETLNQQVGEKAQRAIELLKERDRLLHETMDLEPFKGKARELEAALAEKEAALAAQQQDHAAALAGKDEAFGAQQQDHAAALAGKDEALTAKQQELEAAQVAQTQLHTTIEELVAQHTSLEGVHQATLLEVVGYKEKAHGYQLEVAGLEATMRGQGRDLAELGARLRQVEAELEASQALVLERDQQLLAKQEILQQHQEEITHLGGQLAAVRQDLDEAQILHDGQRLELMNGLDQKEAELMRLNQVIGELQDSHAALEREKQAVHGQLSEHRDRLRNLDGLLQEIQDKLRRGSDLARG</sequence>
<comment type="caution">
    <text evidence="2">Lacks conserved residue(s) required for the propagation of feature annotation.</text>
</comment>
<keyword evidence="3" id="KW-0175">Coiled coil</keyword>
<dbReference type="InterPro" id="IPR011006">
    <property type="entry name" value="CheY-like_superfamily"/>
</dbReference>
<gene>
    <name evidence="5" type="ORF">IPN91_04640</name>
</gene>
<proteinExistence type="predicted"/>
<dbReference type="SUPFAM" id="SSF52172">
    <property type="entry name" value="CheY-like"/>
    <property type="match status" value="1"/>
</dbReference>
<dbReference type="SMART" id="SM00448">
    <property type="entry name" value="REC"/>
    <property type="match status" value="1"/>
</dbReference>
<comment type="caution">
    <text evidence="5">The sequence shown here is derived from an EMBL/GenBank/DDBJ whole genome shotgun (WGS) entry which is preliminary data.</text>
</comment>
<dbReference type="EMBL" id="JADKCH010000002">
    <property type="protein sequence ID" value="MBK8571932.1"/>
    <property type="molecule type" value="Genomic_DNA"/>
</dbReference>